<proteinExistence type="predicted"/>
<evidence type="ECO:0000313" key="3">
    <source>
        <dbReference type="EMBL" id="KAK3257071.1"/>
    </source>
</evidence>
<evidence type="ECO:0000313" key="2">
    <source>
        <dbReference type="EMBL" id="KAK3255873.1"/>
    </source>
</evidence>
<dbReference type="EMBL" id="LGRX02022173">
    <property type="protein sequence ID" value="KAK3255873.1"/>
    <property type="molecule type" value="Genomic_DNA"/>
</dbReference>
<sequence length="154" mass="16402">MRVRETPCGGRVASPHHKSAEKEPRAAQVFISTAQAALRAQTMFARKQGEVLLTTCIGDDNTSIWLCTPYASLPFVERAWVATQAGLGDYTADISASSATRAGYRHDAQGTKANDPQRTIQVVGGAKGKGAARNAPPAGQGLFTIIPYSHDHPQ</sequence>
<evidence type="ECO:0000313" key="4">
    <source>
        <dbReference type="Proteomes" id="UP001190700"/>
    </source>
</evidence>
<comment type="caution">
    <text evidence="2">The sequence shown here is derived from an EMBL/GenBank/DDBJ whole genome shotgun (WGS) entry which is preliminary data.</text>
</comment>
<reference evidence="2" key="2">
    <citation type="submission" date="2023-06" db="EMBL/GenBank/DDBJ databases">
        <title>Long-read-based genome assembly of the green algal bacterivore Cymbomonas tetramitiformis.</title>
        <authorList>
            <person name="Gyaltshen Y."/>
            <person name="Rozenberg A."/>
            <person name="Paasch A."/>
            <person name="Burns J.A."/>
            <person name="Warring S."/>
            <person name="Larson R."/>
            <person name="Maurer-Alcala X."/>
            <person name="Dacks J."/>
            <person name="Kim E."/>
        </authorList>
    </citation>
    <scope>NUCLEOTIDE SEQUENCE</scope>
    <source>
        <strain evidence="2">PLY_AMNH</strain>
    </source>
</reference>
<accession>A0AAE0KPG1</accession>
<keyword evidence="4" id="KW-1185">Reference proteome</keyword>
<name>A0AAE0KPG1_9CHLO</name>
<reference evidence="2 4" key="1">
    <citation type="journal article" date="2015" name="Genome Biol. Evol.">
        <title>Comparative Genomics of a Bacterivorous Green Alga Reveals Evolutionary Causalities and Consequences of Phago-Mixotrophic Mode of Nutrition.</title>
        <authorList>
            <person name="Burns J.A."/>
            <person name="Paasch A."/>
            <person name="Narechania A."/>
            <person name="Kim E."/>
        </authorList>
    </citation>
    <scope>NUCLEOTIDE SEQUENCE [LARGE SCALE GENOMIC DNA]</scope>
    <source>
        <strain evidence="2">PLY_AMNH</strain>
    </source>
</reference>
<dbReference type="Proteomes" id="UP001190700">
    <property type="component" value="Unassembled WGS sequence"/>
</dbReference>
<feature type="region of interest" description="Disordered" evidence="1">
    <location>
        <begin position="1"/>
        <end position="24"/>
    </location>
</feature>
<protein>
    <submittedName>
        <fullName evidence="2">Uncharacterized protein</fullName>
    </submittedName>
</protein>
<dbReference type="AlphaFoldDB" id="A0AAE0KPG1"/>
<organism evidence="2 4">
    <name type="scientific">Cymbomonas tetramitiformis</name>
    <dbReference type="NCBI Taxonomy" id="36881"/>
    <lineage>
        <taxon>Eukaryota</taxon>
        <taxon>Viridiplantae</taxon>
        <taxon>Chlorophyta</taxon>
        <taxon>Pyramimonadophyceae</taxon>
        <taxon>Pyramimonadales</taxon>
        <taxon>Pyramimonadaceae</taxon>
        <taxon>Cymbomonas</taxon>
    </lineage>
</organism>
<evidence type="ECO:0000256" key="1">
    <source>
        <dbReference type="SAM" id="MobiDB-lite"/>
    </source>
</evidence>
<dbReference type="EMBL" id="LGRX02021072">
    <property type="protein sequence ID" value="KAK3257071.1"/>
    <property type="molecule type" value="Genomic_DNA"/>
</dbReference>
<gene>
    <name evidence="3" type="ORF">CYMTET_33828</name>
    <name evidence="2" type="ORF">CYMTET_34968</name>
</gene>